<feature type="signal peptide" evidence="1">
    <location>
        <begin position="1"/>
        <end position="22"/>
    </location>
</feature>
<protein>
    <recommendedName>
        <fullName evidence="4">Serine/threonine protein phosphatase</fullName>
    </recommendedName>
</protein>
<dbReference type="InterPro" id="IPR004861">
    <property type="entry name" value="Siw14-like"/>
</dbReference>
<accession>A0ABX1R5K3</accession>
<dbReference type="InterPro" id="IPR029021">
    <property type="entry name" value="Prot-tyrosine_phosphatase-like"/>
</dbReference>
<organism evidence="2 3">
    <name type="scientific">Alteromonas ponticola</name>
    <dbReference type="NCBI Taxonomy" id="2720613"/>
    <lineage>
        <taxon>Bacteria</taxon>
        <taxon>Pseudomonadati</taxon>
        <taxon>Pseudomonadota</taxon>
        <taxon>Gammaproteobacteria</taxon>
        <taxon>Alteromonadales</taxon>
        <taxon>Alteromonadaceae</taxon>
        <taxon>Alteromonas/Salinimonas group</taxon>
        <taxon>Alteromonas</taxon>
    </lineage>
</organism>
<evidence type="ECO:0000256" key="1">
    <source>
        <dbReference type="SAM" id="SignalP"/>
    </source>
</evidence>
<name>A0ABX1R5K3_9ALTE</name>
<dbReference type="CDD" id="cd14503">
    <property type="entry name" value="PTP-bact"/>
    <property type="match status" value="1"/>
</dbReference>
<evidence type="ECO:0000313" key="3">
    <source>
        <dbReference type="Proteomes" id="UP000709336"/>
    </source>
</evidence>
<dbReference type="Gene3D" id="3.90.190.10">
    <property type="entry name" value="Protein tyrosine phosphatase superfamily"/>
    <property type="match status" value="1"/>
</dbReference>
<proteinExistence type="predicted"/>
<dbReference type="RefSeq" id="WP_169211904.1">
    <property type="nucleotide sequence ID" value="NZ_JAATNW010000008.1"/>
</dbReference>
<evidence type="ECO:0008006" key="4">
    <source>
        <dbReference type="Google" id="ProtNLM"/>
    </source>
</evidence>
<dbReference type="Proteomes" id="UP000709336">
    <property type="component" value="Unassembled WGS sequence"/>
</dbReference>
<keyword evidence="1" id="KW-0732">Signal</keyword>
<reference evidence="2 3" key="1">
    <citation type="submission" date="2020-03" db="EMBL/GenBank/DDBJ databases">
        <title>Alteromonas ponticola sp. nov., isolated from seawater.</title>
        <authorList>
            <person name="Yoon J.-H."/>
            <person name="Kim Y.-O."/>
        </authorList>
    </citation>
    <scope>NUCLEOTIDE SEQUENCE [LARGE SCALE GENOMIC DNA]</scope>
    <source>
        <strain evidence="2 3">MYP5</strain>
    </source>
</reference>
<sequence>MTLHKFFLITFLQLLLVTGVHAANERNDAILSSEIPNIVNPAPNVYSSGQPSEEQFQQMKTQGIKHVVNLRPDAEQDWDEKSYVESLGMQYHHIPVAGEADINLDNAAKLDMLLAKHSGEPIVVHCASGNRVGALVALNEGDEHQDIDAAITTGKQWGLTRLEPVVRDKLQKMIK</sequence>
<dbReference type="Pfam" id="PF03162">
    <property type="entry name" value="Y_phosphatase2"/>
    <property type="match status" value="1"/>
</dbReference>
<gene>
    <name evidence="2" type="ORF">HCJ96_15035</name>
</gene>
<dbReference type="EMBL" id="JAATNW010000008">
    <property type="protein sequence ID" value="NMH61344.1"/>
    <property type="molecule type" value="Genomic_DNA"/>
</dbReference>
<evidence type="ECO:0000313" key="2">
    <source>
        <dbReference type="EMBL" id="NMH61344.1"/>
    </source>
</evidence>
<comment type="caution">
    <text evidence="2">The sequence shown here is derived from an EMBL/GenBank/DDBJ whole genome shotgun (WGS) entry which is preliminary data.</text>
</comment>
<dbReference type="SUPFAM" id="SSF52799">
    <property type="entry name" value="(Phosphotyrosine protein) phosphatases II"/>
    <property type="match status" value="1"/>
</dbReference>
<keyword evidence="3" id="KW-1185">Reference proteome</keyword>
<feature type="chain" id="PRO_5045303200" description="Serine/threonine protein phosphatase" evidence="1">
    <location>
        <begin position="23"/>
        <end position="175"/>
    </location>
</feature>